<keyword evidence="3" id="KW-0732">Signal</keyword>
<dbReference type="Proteomes" id="UP000059680">
    <property type="component" value="Chromosome 9"/>
</dbReference>
<evidence type="ECO:0000256" key="3">
    <source>
        <dbReference type="SAM" id="SignalP"/>
    </source>
</evidence>
<keyword evidence="2" id="KW-0812">Transmembrane</keyword>
<feature type="transmembrane region" description="Helical" evidence="2">
    <location>
        <begin position="140"/>
        <end position="159"/>
    </location>
</feature>
<organism evidence="5 6">
    <name type="scientific">Oryza sativa subsp. japonica</name>
    <name type="common">Rice</name>
    <dbReference type="NCBI Taxonomy" id="39947"/>
    <lineage>
        <taxon>Eukaryota</taxon>
        <taxon>Viridiplantae</taxon>
        <taxon>Streptophyta</taxon>
        <taxon>Embryophyta</taxon>
        <taxon>Tracheophyta</taxon>
        <taxon>Spermatophyta</taxon>
        <taxon>Magnoliopsida</taxon>
        <taxon>Liliopsida</taxon>
        <taxon>Poales</taxon>
        <taxon>Poaceae</taxon>
        <taxon>BOP clade</taxon>
        <taxon>Oryzoideae</taxon>
        <taxon>Oryzeae</taxon>
        <taxon>Oryzinae</taxon>
        <taxon>Oryza</taxon>
        <taxon>Oryza sativa</taxon>
    </lineage>
</organism>
<dbReference type="eggNOG" id="ENOG502S8DM">
    <property type="taxonomic scope" value="Eukaryota"/>
</dbReference>
<evidence type="ECO:0000313" key="4">
    <source>
        <dbReference type="EMBL" id="BAG91591.1"/>
    </source>
</evidence>
<keyword evidence="2" id="KW-0472">Membrane</keyword>
<feature type="chain" id="PRO_5013533238" evidence="3">
    <location>
        <begin position="27"/>
        <end position="160"/>
    </location>
</feature>
<reference evidence="5" key="5">
    <citation type="submission" date="2015-10" db="EMBL/GenBank/DDBJ databases">
        <authorList>
            <person name="Sakai H."/>
            <person name="Kawahara Y."/>
            <person name="Matsumoto T."/>
            <person name="Buell C.R."/>
            <person name="Itoh T."/>
        </authorList>
    </citation>
    <scope>NUCLEOTIDE SEQUENCE</scope>
</reference>
<dbReference type="KEGG" id="osa:4346762"/>
<reference evidence="4" key="1">
    <citation type="journal article" date="2003" name="Science">
        <title>Collection, Mapping, and Annotation of Over 28,000 cDNA Clones from japonica Rice.</title>
        <authorList>
            <person name="Kikuchi S."/>
            <person name="Satoh K."/>
            <person name="Nagata T."/>
            <person name="Kawagashira N."/>
            <person name="Doi K."/>
            <person name="Kishimoto N."/>
            <person name="Yazaki J."/>
            <person name="Ishikawa M."/>
            <person name="Yamada H."/>
            <person name="Ooka H."/>
            <person name="Hotta I."/>
            <person name="Kojima K."/>
            <person name="Namiki T."/>
            <person name="Ohneda E."/>
            <person name="Yahagi W."/>
            <person name="Suzuki K."/>
            <person name="Li C."/>
            <person name="Ohtsuki K."/>
            <person name="Shishiki T."/>
            <person name="Otomo Y."/>
            <person name="Murakami K."/>
            <person name="Iida Y."/>
            <person name="Sugano S."/>
            <person name="Fujimura T."/>
            <person name="Suzuki Y."/>
            <person name="Tsunoda Y."/>
            <person name="Kurosaki T."/>
            <person name="Kodama T."/>
            <person name="Masuda H."/>
            <person name="Kobayashi M."/>
            <person name="Xie Q."/>
            <person name="Lu M."/>
            <person name="Narikawa R."/>
            <person name="Sugiyama A."/>
            <person name="Mizuno K."/>
            <person name="Yokomizo S."/>
            <person name="Niikura J."/>
            <person name="Ikeda R."/>
            <person name="Ishibiki J."/>
            <person name="Kawamata M."/>
            <person name="Yoshimura A."/>
            <person name="Miura J."/>
            <person name="Kusumegi T."/>
            <person name="Oka M."/>
            <person name="Ryu R."/>
            <person name="Ueda M."/>
            <person name="Matsubara K."/>
            <person name="Kawai J."/>
            <person name="Carninci P."/>
            <person name="Adachi J."/>
            <person name="Aizawa K."/>
            <person name="Arakawa T."/>
            <person name="Fukuda S."/>
            <person name="Hara A."/>
            <person name="Hashidume W."/>
            <person name="Hayatsu N."/>
            <person name="Imotani K."/>
            <person name="Ishii Y."/>
            <person name="Itoh M."/>
            <person name="Kagawa I."/>
            <person name="Kondo S."/>
            <person name="Konno H."/>
            <person name="Miyazaki A."/>
            <person name="Osato N."/>
            <person name="Ota Y."/>
            <person name="Saito R."/>
            <person name="Sasaki D."/>
            <person name="Sato K."/>
            <person name="Shibata K."/>
            <person name="Shinagawa A."/>
            <person name="Shiraki T."/>
            <person name="Yoshino M."/>
            <person name="Hayashizaki Y."/>
        </authorList>
    </citation>
    <scope>NUCLEOTIDE SEQUENCE</scope>
</reference>
<reference evidence="5" key="3">
    <citation type="journal article" date="2013" name="Plant Cell Physiol.">
        <title>Rice Annotation Project Database (RAP-DB): an integrative and interactive database for rice genomics.</title>
        <authorList>
            <person name="Sakai H."/>
            <person name="Lee S.S."/>
            <person name="Tanaka T."/>
            <person name="Numa H."/>
            <person name="Kim J."/>
            <person name="Kawahara Y."/>
            <person name="Wakimoto H."/>
            <person name="Yang C.C."/>
            <person name="Iwamoto M."/>
            <person name="Abe T."/>
            <person name="Yamada Y."/>
            <person name="Muto A."/>
            <person name="Inokuchi H."/>
            <person name="Ikemura T."/>
            <person name="Matsumoto T."/>
            <person name="Sasaki T."/>
            <person name="Itoh T."/>
        </authorList>
    </citation>
    <scope>NUCLEOTIDE SEQUENCE</scope>
</reference>
<proteinExistence type="evidence at transcript level"/>
<dbReference type="PANTHER" id="PTHR37702:SF2">
    <property type="entry name" value="OS09G0332100 PROTEIN"/>
    <property type="match status" value="1"/>
</dbReference>
<reference evidence="6" key="2">
    <citation type="journal article" date="2005" name="Nature">
        <title>The map-based sequence of the rice genome.</title>
        <authorList>
            <consortium name="International rice genome sequencing project (IRGSP)"/>
            <person name="Matsumoto T."/>
            <person name="Wu J."/>
            <person name="Kanamori H."/>
            <person name="Katayose Y."/>
            <person name="Fujisawa M."/>
            <person name="Namiki N."/>
            <person name="Mizuno H."/>
            <person name="Yamamoto K."/>
            <person name="Antonio B.A."/>
            <person name="Baba T."/>
            <person name="Sakata K."/>
            <person name="Nagamura Y."/>
            <person name="Aoki H."/>
            <person name="Arikawa K."/>
            <person name="Arita K."/>
            <person name="Bito T."/>
            <person name="Chiden Y."/>
            <person name="Fujitsuka N."/>
            <person name="Fukunaka R."/>
            <person name="Hamada M."/>
            <person name="Harada C."/>
            <person name="Hayashi A."/>
            <person name="Hijishita S."/>
            <person name="Honda M."/>
            <person name="Hosokawa S."/>
            <person name="Ichikawa Y."/>
            <person name="Idonuma A."/>
            <person name="Iijima M."/>
            <person name="Ikeda M."/>
            <person name="Ikeno M."/>
            <person name="Ito K."/>
            <person name="Ito S."/>
            <person name="Ito T."/>
            <person name="Ito Y."/>
            <person name="Ito Y."/>
            <person name="Iwabuchi A."/>
            <person name="Kamiya K."/>
            <person name="Karasawa W."/>
            <person name="Kurita K."/>
            <person name="Katagiri S."/>
            <person name="Kikuta A."/>
            <person name="Kobayashi H."/>
            <person name="Kobayashi N."/>
            <person name="Machita K."/>
            <person name="Maehara T."/>
            <person name="Masukawa M."/>
            <person name="Mizubayashi T."/>
            <person name="Mukai Y."/>
            <person name="Nagasaki H."/>
            <person name="Nagata Y."/>
            <person name="Naito S."/>
            <person name="Nakashima M."/>
            <person name="Nakama Y."/>
            <person name="Nakamichi Y."/>
            <person name="Nakamura M."/>
            <person name="Meguro A."/>
            <person name="Negishi M."/>
            <person name="Ohta I."/>
            <person name="Ohta T."/>
            <person name="Okamoto M."/>
            <person name="Ono N."/>
            <person name="Saji S."/>
            <person name="Sakaguchi M."/>
            <person name="Sakai K."/>
            <person name="Shibata M."/>
            <person name="Shimokawa T."/>
            <person name="Song J."/>
            <person name="Takazaki Y."/>
            <person name="Terasawa K."/>
            <person name="Tsugane M."/>
            <person name="Tsuji K."/>
            <person name="Ueda S."/>
            <person name="Waki K."/>
            <person name="Yamagata H."/>
            <person name="Yamamoto M."/>
            <person name="Yamamoto S."/>
            <person name="Yamane H."/>
            <person name="Yoshiki S."/>
            <person name="Yoshihara R."/>
            <person name="Yukawa K."/>
            <person name="Zhong H."/>
            <person name="Yano M."/>
            <person name="Yuan Q."/>
            <person name="Ouyang S."/>
            <person name="Liu J."/>
            <person name="Jones K.M."/>
            <person name="Gansberger K."/>
            <person name="Moffat K."/>
            <person name="Hill J."/>
            <person name="Bera J."/>
            <person name="Fadrosh D."/>
            <person name="Jin S."/>
            <person name="Johri S."/>
            <person name="Kim M."/>
            <person name="Overton L."/>
            <person name="Reardon M."/>
            <person name="Tsitrin T."/>
            <person name="Vuong H."/>
            <person name="Weaver B."/>
            <person name="Ciecko A."/>
            <person name="Tallon L."/>
            <person name="Jackson J."/>
            <person name="Pai G."/>
            <person name="Aken S.V."/>
            <person name="Utterback T."/>
            <person name="Reidmuller S."/>
            <person name="Feldblyum T."/>
            <person name="Hsiao J."/>
            <person name="Zismann V."/>
            <person name="Iobst S."/>
            <person name="de Vazeille A.R."/>
            <person name="Buell C.R."/>
            <person name="Ying K."/>
            <person name="Li Y."/>
            <person name="Lu T."/>
            <person name="Huang Y."/>
            <person name="Zhao Q."/>
            <person name="Feng Q."/>
            <person name="Zhang L."/>
            <person name="Zhu J."/>
            <person name="Weng Q."/>
            <person name="Mu J."/>
            <person name="Lu Y."/>
            <person name="Fan D."/>
            <person name="Liu Y."/>
            <person name="Guan J."/>
            <person name="Zhang Y."/>
            <person name="Yu S."/>
            <person name="Liu X."/>
            <person name="Zhang Y."/>
            <person name="Hong G."/>
            <person name="Han B."/>
            <person name="Choisne N."/>
            <person name="Demange N."/>
            <person name="Orjeda G."/>
            <person name="Samain S."/>
            <person name="Cattolico L."/>
            <person name="Pelletier E."/>
            <person name="Couloux A."/>
            <person name="Segurens B."/>
            <person name="Wincker P."/>
            <person name="D'Hont A."/>
            <person name="Scarpelli C."/>
            <person name="Weissenbach J."/>
            <person name="Salanoubat M."/>
            <person name="Quetier F."/>
            <person name="Yu Y."/>
            <person name="Kim H.R."/>
            <person name="Rambo T."/>
            <person name="Currie J."/>
            <person name="Collura K."/>
            <person name="Luo M."/>
            <person name="Yang T."/>
            <person name="Ammiraju J.S.S."/>
            <person name="Engler F."/>
            <person name="Soderlund C."/>
            <person name="Wing R.A."/>
            <person name="Palmer L.E."/>
            <person name="de la Bastide M."/>
            <person name="Spiegel L."/>
            <person name="Nascimento L."/>
            <person name="Zutavern T."/>
            <person name="O'Shaughnessy A."/>
            <person name="Dike S."/>
            <person name="Dedhia N."/>
            <person name="Preston R."/>
            <person name="Balija V."/>
            <person name="McCombie W.R."/>
            <person name="Chow T."/>
            <person name="Chen H."/>
            <person name="Chung M."/>
            <person name="Chen C."/>
            <person name="Shaw J."/>
            <person name="Wu H."/>
            <person name="Hsiao K."/>
            <person name="Chao Y."/>
            <person name="Chu M."/>
            <person name="Cheng C."/>
            <person name="Hour A."/>
            <person name="Lee P."/>
            <person name="Lin S."/>
            <person name="Lin Y."/>
            <person name="Liou J."/>
            <person name="Liu S."/>
            <person name="Hsing Y."/>
            <person name="Raghuvanshi S."/>
            <person name="Mohanty A."/>
            <person name="Bharti A.K."/>
            <person name="Gaur A."/>
            <person name="Gupta V."/>
            <person name="Kumar D."/>
            <person name="Ravi V."/>
            <person name="Vij S."/>
            <person name="Kapur A."/>
            <person name="Khurana P."/>
            <person name="Khurana P."/>
            <person name="Khurana J.P."/>
            <person name="Tyagi A.K."/>
            <person name="Gaikwad K."/>
            <person name="Singh A."/>
            <person name="Dalal V."/>
            <person name="Srivastava S."/>
            <person name="Dixit A."/>
            <person name="Pal A.K."/>
            <person name="Ghazi I.A."/>
            <person name="Yadav M."/>
            <person name="Pandit A."/>
            <person name="Bhargava A."/>
            <person name="Sureshbabu K."/>
            <person name="Batra K."/>
            <person name="Sharma T.R."/>
            <person name="Mohapatra T."/>
            <person name="Singh N.K."/>
            <person name="Messing J."/>
            <person name="Nelson A.B."/>
            <person name="Fuks G."/>
            <person name="Kavchok S."/>
            <person name="Keizer G."/>
            <person name="Linton E."/>
            <person name="Llaca V."/>
            <person name="Song R."/>
            <person name="Tanyolac B."/>
            <person name="Young S."/>
            <person name="Ho-Il K."/>
            <person name="Hahn J.H."/>
            <person name="Sangsakoo G."/>
            <person name="Vanavichit A."/>
            <person name="de Mattos Luiz.A.T."/>
            <person name="Zimmer P.D."/>
            <person name="Malone G."/>
            <person name="Dellagostin O."/>
            <person name="de Oliveira A.C."/>
            <person name="Bevan M."/>
            <person name="Bancroft I."/>
            <person name="Minx P."/>
            <person name="Cordum H."/>
            <person name="Wilson R."/>
            <person name="Cheng Z."/>
            <person name="Jin W."/>
            <person name="Jiang J."/>
            <person name="Leong S.A."/>
            <person name="Iwama H."/>
            <person name="Gojobori T."/>
            <person name="Itoh T."/>
            <person name="Niimura Y."/>
            <person name="Fujii Y."/>
            <person name="Habara T."/>
            <person name="Sakai H."/>
            <person name="Sato Y."/>
            <person name="Wilson G."/>
            <person name="Kumar K."/>
            <person name="McCouch S."/>
            <person name="Juretic N."/>
            <person name="Hoen D."/>
            <person name="Wright S."/>
            <person name="Bruskiewich R."/>
            <person name="Bureau T."/>
            <person name="Miyao A."/>
            <person name="Hirochika H."/>
            <person name="Nishikawa T."/>
            <person name="Kadowaki K."/>
            <person name="Sugiura M."/>
            <person name="Burr B."/>
            <person name="Sasaki T."/>
        </authorList>
    </citation>
    <scope>NUCLEOTIDE SEQUENCE [LARGE SCALE GENOMIC DNA]</scope>
    <source>
        <strain evidence="6">cv. Nipponbare</strain>
    </source>
</reference>
<evidence type="ECO:0000313" key="5">
    <source>
        <dbReference type="EMBL" id="BAT07530.1"/>
    </source>
</evidence>
<reference evidence="5 6" key="4">
    <citation type="journal article" date="2013" name="Rice">
        <title>Improvement of the Oryza sativa Nipponbare reference genome using next generation sequence and optical map data.</title>
        <authorList>
            <person name="Kawahara Y."/>
            <person name="de la Bastide M."/>
            <person name="Hamilton J.P."/>
            <person name="Kanamori H."/>
            <person name="McCombie W.R."/>
            <person name="Ouyang S."/>
            <person name="Schwartz D.C."/>
            <person name="Tanaka T."/>
            <person name="Wu J."/>
            <person name="Zhou S."/>
            <person name="Childs K.L."/>
            <person name="Davidson R.M."/>
            <person name="Lin H."/>
            <person name="Quesada-Ocampo L."/>
            <person name="Vaillancourt B."/>
            <person name="Sakai H."/>
            <person name="Lee S.S."/>
            <person name="Kim J."/>
            <person name="Numa H."/>
            <person name="Itoh T."/>
            <person name="Buell C.R."/>
            <person name="Matsumoto T."/>
        </authorList>
    </citation>
    <scope>NUCLEOTIDE SEQUENCE [LARGE SCALE GENOMIC DNA]</scope>
    <source>
        <strain evidence="6">cv. Nipponbare</strain>
    </source>
</reference>
<feature type="region of interest" description="Disordered" evidence="1">
    <location>
        <begin position="46"/>
        <end position="90"/>
    </location>
</feature>
<accession>Q6EQ70</accession>
<sequence>MSISPRFLAVAAVLAGAMYSAATVAADTPGGSCPYPCLPPPIAGGAVNSYPPPPPAGSSSSSSSGGGDGGAGGLFGGTYPPPPPGVMPGAFAPPFGGGFPYGPAPPPPNPILPWFPWYYQHNNPITGSTTSAAAVGRTPASMVTTVVLLPLFLVALLRVL</sequence>
<gene>
    <name evidence="5" type="ordered locus">Os09g0332100</name>
    <name evidence="5" type="ORF">OSNPB_090332100</name>
</gene>
<dbReference type="STRING" id="39947.Q6EQ70"/>
<accession>A0A0N7KQL2</accession>
<feature type="signal peptide" evidence="3">
    <location>
        <begin position="1"/>
        <end position="26"/>
    </location>
</feature>
<evidence type="ECO:0000256" key="2">
    <source>
        <dbReference type="SAM" id="Phobius"/>
    </source>
</evidence>
<dbReference type="Gramene" id="Os09t0332100-01">
    <property type="protein sequence ID" value="Os09t0332100-01"/>
    <property type="gene ID" value="Os09g0332100"/>
</dbReference>
<keyword evidence="2" id="KW-1133">Transmembrane helix</keyword>
<dbReference type="OrthoDB" id="696727at2759"/>
<dbReference type="HOGENOM" id="CLU_103516_0_0_1"/>
<dbReference type="EMBL" id="AP014965">
    <property type="protein sequence ID" value="BAT07530.1"/>
    <property type="molecule type" value="Genomic_DNA"/>
</dbReference>
<feature type="compositionally biased region" description="Gly residues" evidence="1">
    <location>
        <begin position="64"/>
        <end position="76"/>
    </location>
</feature>
<name>Q6EQ70_ORYSJ</name>
<evidence type="ECO:0000313" key="6">
    <source>
        <dbReference type="Proteomes" id="UP000059680"/>
    </source>
</evidence>
<dbReference type="PANTHER" id="PTHR37702">
    <property type="entry name" value="PROLINE-RICH FAMILY PROTEIN"/>
    <property type="match status" value="1"/>
</dbReference>
<evidence type="ECO:0000256" key="1">
    <source>
        <dbReference type="SAM" id="MobiDB-lite"/>
    </source>
</evidence>
<dbReference type="AlphaFoldDB" id="Q6EQ70"/>
<dbReference type="OMA" id="MNTNDHG"/>
<keyword evidence="6" id="KW-1185">Reference proteome</keyword>
<dbReference type="PaxDb" id="39947-Q6EQ70"/>
<protein>
    <submittedName>
        <fullName evidence="5">Os09g0332100 protein</fullName>
    </submittedName>
    <submittedName>
        <fullName evidence="4">cDNA clone:J023030G18, full insert sequence</fullName>
    </submittedName>
</protein>
<dbReference type="EMBL" id="AK069759">
    <property type="protein sequence ID" value="BAG91591.1"/>
    <property type="molecule type" value="mRNA"/>
</dbReference>